<dbReference type="InterPro" id="IPR026444">
    <property type="entry name" value="Secre_tail"/>
</dbReference>
<gene>
    <name evidence="4" type="ORF">GCM10011518_07710</name>
</gene>
<feature type="signal peptide" evidence="2">
    <location>
        <begin position="1"/>
        <end position="18"/>
    </location>
</feature>
<protein>
    <recommendedName>
        <fullName evidence="3">Secretion system C-terminal sorting domain-containing protein</fullName>
    </recommendedName>
</protein>
<feature type="chain" id="PRO_5045396296" description="Secretion system C-terminal sorting domain-containing protein" evidence="2">
    <location>
        <begin position="19"/>
        <end position="497"/>
    </location>
</feature>
<organism evidence="4 5">
    <name type="scientific">Flavobacterium limi</name>
    <dbReference type="NCBI Taxonomy" id="2045105"/>
    <lineage>
        <taxon>Bacteria</taxon>
        <taxon>Pseudomonadati</taxon>
        <taxon>Bacteroidota</taxon>
        <taxon>Flavobacteriia</taxon>
        <taxon>Flavobacteriales</taxon>
        <taxon>Flavobacteriaceae</taxon>
        <taxon>Flavobacterium</taxon>
    </lineage>
</organism>
<reference evidence="5" key="1">
    <citation type="journal article" date="2019" name="Int. J. Syst. Evol. Microbiol.">
        <title>The Global Catalogue of Microorganisms (GCM) 10K type strain sequencing project: providing services to taxonomists for standard genome sequencing and annotation.</title>
        <authorList>
            <consortium name="The Broad Institute Genomics Platform"/>
            <consortium name="The Broad Institute Genome Sequencing Center for Infectious Disease"/>
            <person name="Wu L."/>
            <person name="Ma J."/>
        </authorList>
    </citation>
    <scope>NUCLEOTIDE SEQUENCE [LARGE SCALE GENOMIC DNA]</scope>
    <source>
        <strain evidence="5">CGMCC 1.16060</strain>
    </source>
</reference>
<evidence type="ECO:0000256" key="2">
    <source>
        <dbReference type="SAM" id="SignalP"/>
    </source>
</evidence>
<sequence>MKKTLLYFLFLFTHFFYAQVSDIEHCAGDTSFDLTSQKTLLIGNLNPAETTVTYHLTLENAQDNVNAIATPSNFKSTESSKTIYARIDNNGKVTTNYFNLILYPYVASTATVTAVSCINKGKITVQATGGKGPYVYSINGGTYSANNEFNDLVPGVHIIITRDSLGCEEFIYVIVEAYKPLEATCVVTNMSCNGSKDGSISINATGGRSPYTYSLDGGLTFVSSNVFTNLAAGTYNIAVKDENSCIVKYMVNIFVPAVLDATVAIENQTITVNATGGSGSYMYAVSPYLNQFFTQNTFSNLIPGIYSIVISDKKGCYLTKEITVNPPAPSINGKNTLTVEFTPGQTLGDIIVDGQGIKWYSNPSSATGKTSKIAETTLPLTTALVDGVTYYASQTINNIESKQRLAVTAKSNGSLSNDDFVLPNFKFYPNPVKNTLSVNNSAVIDEIEIFSLSGKSVLAKKTNNTHSDIDLSGVSTGVYFLRVKSEGKIKTIKIVKQ</sequence>
<dbReference type="Proteomes" id="UP000655016">
    <property type="component" value="Unassembled WGS sequence"/>
</dbReference>
<evidence type="ECO:0000259" key="3">
    <source>
        <dbReference type="Pfam" id="PF18962"/>
    </source>
</evidence>
<dbReference type="RefSeq" id="WP_163391785.1">
    <property type="nucleotide sequence ID" value="NZ_BMKP01000001.1"/>
</dbReference>
<evidence type="ECO:0000256" key="1">
    <source>
        <dbReference type="ARBA" id="ARBA00022729"/>
    </source>
</evidence>
<comment type="caution">
    <text evidence="4">The sequence shown here is derived from an EMBL/GenBank/DDBJ whole genome shotgun (WGS) entry which is preliminary data.</text>
</comment>
<keyword evidence="5" id="KW-1185">Reference proteome</keyword>
<feature type="domain" description="Secretion system C-terminal sorting" evidence="3">
    <location>
        <begin position="428"/>
        <end position="494"/>
    </location>
</feature>
<evidence type="ECO:0000313" key="5">
    <source>
        <dbReference type="Proteomes" id="UP000655016"/>
    </source>
</evidence>
<dbReference type="NCBIfam" id="TIGR04183">
    <property type="entry name" value="Por_Secre_tail"/>
    <property type="match status" value="1"/>
</dbReference>
<keyword evidence="1 2" id="KW-0732">Signal</keyword>
<accession>A0ABQ1TQS1</accession>
<dbReference type="Pfam" id="PF18962">
    <property type="entry name" value="Por_Secre_tail"/>
    <property type="match status" value="1"/>
</dbReference>
<dbReference type="EMBL" id="BMKP01000001">
    <property type="protein sequence ID" value="GGF00746.1"/>
    <property type="molecule type" value="Genomic_DNA"/>
</dbReference>
<dbReference type="InterPro" id="IPR025667">
    <property type="entry name" value="SprB_repeat"/>
</dbReference>
<name>A0ABQ1TQS1_9FLAO</name>
<proteinExistence type="predicted"/>
<dbReference type="Pfam" id="PF13573">
    <property type="entry name" value="SprB"/>
    <property type="match status" value="2"/>
</dbReference>
<evidence type="ECO:0000313" key="4">
    <source>
        <dbReference type="EMBL" id="GGF00746.1"/>
    </source>
</evidence>